<dbReference type="OMA" id="LQMGYTR"/>
<dbReference type="EMBL" id="KE720882">
    <property type="protein sequence ID" value="ERF74311.1"/>
    <property type="molecule type" value="Genomic_DNA"/>
</dbReference>
<dbReference type="GeneID" id="19237052"/>
<dbReference type="Proteomes" id="UP000019373">
    <property type="component" value="Unassembled WGS sequence"/>
</dbReference>
<sequence length="243" mass="27982">MPPAVPSFIISSSSSAHLTRKSSTSPEYETQDIKTSRPDLSPLKSWLYCLRKNAYRIGPRRLLMTKPALKQSPREPLPTPALDNSSIRNSYTIGRGETGVLTFEPYKSLILPFWAFRTVDIARNSAEVLWGIFESYCERGDFVGADMTRKFIQMGMTRSRRYANHKGGRKYAKDGKVLDKWTEDDATGQRAEKEEASRIFKEYWQRCTRDESYKKLKDTWSAEQKAVERRRPSRPAAPDTVKR</sequence>
<feature type="region of interest" description="Disordered" evidence="1">
    <location>
        <begin position="16"/>
        <end position="36"/>
    </location>
</feature>
<dbReference type="OrthoDB" id="2589819at2759"/>
<dbReference type="InterPro" id="IPR025494">
    <property type="entry name" value="DUF4385"/>
</dbReference>
<dbReference type="HOGENOM" id="CLU_1142590_0_0_1"/>
<organism evidence="2 3">
    <name type="scientific">Endocarpon pusillum (strain Z07020 / HMAS-L-300199)</name>
    <name type="common">Lichen-forming fungus</name>
    <dbReference type="NCBI Taxonomy" id="1263415"/>
    <lineage>
        <taxon>Eukaryota</taxon>
        <taxon>Fungi</taxon>
        <taxon>Dikarya</taxon>
        <taxon>Ascomycota</taxon>
        <taxon>Pezizomycotina</taxon>
        <taxon>Eurotiomycetes</taxon>
        <taxon>Chaetothyriomycetidae</taxon>
        <taxon>Verrucariales</taxon>
        <taxon>Verrucariaceae</taxon>
        <taxon>Endocarpon</taxon>
    </lineage>
</organism>
<reference evidence="3" key="1">
    <citation type="journal article" date="2014" name="BMC Genomics">
        <title>Genome characteristics reveal the impact of lichenization on lichen-forming fungus Endocarpon pusillum Hedwig (Verrucariales, Ascomycota).</title>
        <authorList>
            <person name="Wang Y.-Y."/>
            <person name="Liu B."/>
            <person name="Zhang X.-Y."/>
            <person name="Zhou Q.-M."/>
            <person name="Zhang T."/>
            <person name="Li H."/>
            <person name="Yu Y.-F."/>
            <person name="Zhang X.-L."/>
            <person name="Hao X.-Y."/>
            <person name="Wang M."/>
            <person name="Wang L."/>
            <person name="Wei J.-C."/>
        </authorList>
    </citation>
    <scope>NUCLEOTIDE SEQUENCE [LARGE SCALE GENOMIC DNA]</scope>
    <source>
        <strain evidence="3">Z07020 / HMAS-L-300199</strain>
    </source>
</reference>
<accession>U1GQR0</accession>
<evidence type="ECO:0000256" key="1">
    <source>
        <dbReference type="SAM" id="MobiDB-lite"/>
    </source>
</evidence>
<dbReference type="RefSeq" id="XP_007800021.1">
    <property type="nucleotide sequence ID" value="XM_007801830.1"/>
</dbReference>
<feature type="region of interest" description="Disordered" evidence="1">
    <location>
        <begin position="224"/>
        <end position="243"/>
    </location>
</feature>
<keyword evidence="3" id="KW-1185">Reference proteome</keyword>
<proteinExistence type="predicted"/>
<name>U1GQR0_ENDPU</name>
<evidence type="ECO:0000313" key="3">
    <source>
        <dbReference type="Proteomes" id="UP000019373"/>
    </source>
</evidence>
<evidence type="ECO:0000313" key="2">
    <source>
        <dbReference type="EMBL" id="ERF74311.1"/>
    </source>
</evidence>
<gene>
    <name evidence="2" type="ORF">EPUS_01998</name>
</gene>
<dbReference type="AlphaFoldDB" id="U1GQR0"/>
<protein>
    <submittedName>
        <fullName evidence="2">Uncharacterized protein</fullName>
    </submittedName>
</protein>
<dbReference type="eggNOG" id="ENOG502S5KA">
    <property type="taxonomic scope" value="Eukaryota"/>
</dbReference>
<dbReference type="Pfam" id="PF14328">
    <property type="entry name" value="DUF4385"/>
    <property type="match status" value="1"/>
</dbReference>